<name>A0AA86TEG0_9BACT</name>
<dbReference type="RefSeq" id="WP_289270262.1">
    <property type="nucleotide sequence ID" value="NZ_OX365700.1"/>
</dbReference>
<dbReference type="EMBL" id="OX365700">
    <property type="protein sequence ID" value="CAI4033229.1"/>
    <property type="molecule type" value="Genomic_DNA"/>
</dbReference>
<organism evidence="2 3">
    <name type="scientific">Nitrospira tepida</name>
    <dbReference type="NCBI Taxonomy" id="2973512"/>
    <lineage>
        <taxon>Bacteria</taxon>
        <taxon>Pseudomonadati</taxon>
        <taxon>Nitrospirota</taxon>
        <taxon>Nitrospiria</taxon>
        <taxon>Nitrospirales</taxon>
        <taxon>Nitrospiraceae</taxon>
        <taxon>Nitrospira</taxon>
    </lineage>
</organism>
<sequence>MIARFIARMHQRFSVQLPAYYLGKDCAGQATVTDFSLRGWRLVGTYPVRQGTRLSLRVQLPEDPSPLQIPQAVVQWSRGHEFGIELVNPNPETQQRLKSWACLMASEL</sequence>
<dbReference type="Pfam" id="PF07238">
    <property type="entry name" value="PilZ"/>
    <property type="match status" value="1"/>
</dbReference>
<keyword evidence="3" id="KW-1185">Reference proteome</keyword>
<dbReference type="SUPFAM" id="SSF141371">
    <property type="entry name" value="PilZ domain-like"/>
    <property type="match status" value="1"/>
</dbReference>
<protein>
    <recommendedName>
        <fullName evidence="1">PilZ domain-containing protein</fullName>
    </recommendedName>
</protein>
<evidence type="ECO:0000259" key="1">
    <source>
        <dbReference type="Pfam" id="PF07238"/>
    </source>
</evidence>
<dbReference type="InterPro" id="IPR009875">
    <property type="entry name" value="PilZ_domain"/>
</dbReference>
<proteinExistence type="predicted"/>
<dbReference type="Proteomes" id="UP001179121">
    <property type="component" value="Chromosome"/>
</dbReference>
<dbReference type="KEGG" id="nti:DNFV4_03663"/>
<feature type="domain" description="PilZ" evidence="1">
    <location>
        <begin position="8"/>
        <end position="99"/>
    </location>
</feature>
<dbReference type="GO" id="GO:0035438">
    <property type="term" value="F:cyclic-di-GMP binding"/>
    <property type="evidence" value="ECO:0007669"/>
    <property type="project" value="InterPro"/>
</dbReference>
<gene>
    <name evidence="2" type="ORF">DNFV4_03663</name>
</gene>
<evidence type="ECO:0000313" key="2">
    <source>
        <dbReference type="EMBL" id="CAI4033229.1"/>
    </source>
</evidence>
<dbReference type="AlphaFoldDB" id="A0AA86TEG0"/>
<accession>A0AA86TEG0</accession>
<evidence type="ECO:0000313" key="3">
    <source>
        <dbReference type="Proteomes" id="UP001179121"/>
    </source>
</evidence>
<reference evidence="2" key="1">
    <citation type="submission" date="2022-10" db="EMBL/GenBank/DDBJ databases">
        <authorList>
            <person name="Koch H."/>
        </authorList>
    </citation>
    <scope>NUCLEOTIDE SEQUENCE</scope>
    <source>
        <strain evidence="2">DNF</strain>
    </source>
</reference>
<dbReference type="Gene3D" id="2.40.10.220">
    <property type="entry name" value="predicted glycosyltransferase like domains"/>
    <property type="match status" value="1"/>
</dbReference>